<name>A0AAQ1NZ21_LEPIR</name>
<dbReference type="AlphaFoldDB" id="A0AAQ1NZ21"/>
<dbReference type="EMBL" id="OEJX01000042">
    <property type="protein sequence ID" value="SOR62495.1"/>
    <property type="molecule type" value="Genomic_DNA"/>
</dbReference>
<comment type="caution">
    <text evidence="1">The sequence shown here is derived from an EMBL/GenBank/DDBJ whole genome shotgun (WGS) entry which is preliminary data.</text>
</comment>
<evidence type="ECO:0000313" key="1">
    <source>
        <dbReference type="EMBL" id="SOR62495.1"/>
    </source>
</evidence>
<accession>A0AAQ1NZ21</accession>
<sequence>MWGLSQITILGKNYKIVGTYTFRIFSYAELTLFNKKYSKFIIY</sequence>
<organism evidence="1 2">
    <name type="scientific">Leptospira interrogans serovar Manilae</name>
    <dbReference type="NCBI Taxonomy" id="214675"/>
    <lineage>
        <taxon>Bacteria</taxon>
        <taxon>Pseudomonadati</taxon>
        <taxon>Spirochaetota</taxon>
        <taxon>Spirochaetia</taxon>
        <taxon>Leptospirales</taxon>
        <taxon>Leptospiraceae</taxon>
        <taxon>Leptospira</taxon>
    </lineage>
</organism>
<reference evidence="1 2" key="1">
    <citation type="submission" date="2017-11" db="EMBL/GenBank/DDBJ databases">
        <authorList>
            <person name="Lechat P."/>
        </authorList>
    </citation>
    <scope>NUCLEOTIDE SEQUENCE [LARGE SCALE GENOMIC DNA]</scope>
    <source>
        <strain evidence="1">L495</strain>
    </source>
</reference>
<proteinExistence type="predicted"/>
<dbReference type="AntiFam" id="ANF00051">
    <property type="entry name" value="Translation of DNA tandem repeat"/>
</dbReference>
<dbReference type="Proteomes" id="UP000234460">
    <property type="component" value="Chromosome LMANV2"/>
</dbReference>
<gene>
    <name evidence="1" type="ORF">LMANV2_470103</name>
</gene>
<evidence type="ECO:0000313" key="2">
    <source>
        <dbReference type="Proteomes" id="UP000234460"/>
    </source>
</evidence>
<protein>
    <submittedName>
        <fullName evidence="1">Uncharacterized protein</fullName>
    </submittedName>
</protein>